<comment type="function">
    <text evidence="9">The branched-chain alpha-keto dehydrogenase complex catalyzes the overall conversion of alpha-keto acids to acyl-CoA and CO(2). It contains multiple copies of three enzymatic components: branched-chain alpha-keto acid decarboxylase (E1), lipoamide acyltransferase (E2) and lipoamide dehydrogenase (E3).</text>
</comment>
<evidence type="ECO:0000256" key="4">
    <source>
        <dbReference type="ARBA" id="ARBA00022723"/>
    </source>
</evidence>
<name>A0A8H6CJJ2_9LECA</name>
<keyword evidence="5" id="KW-0809">Transit peptide</keyword>
<protein>
    <recommendedName>
        <fullName evidence="9">2-oxoisovalerate dehydrogenase subunit alpha</fullName>
        <ecNumber evidence="9">1.2.4.4</ecNumber>
    </recommendedName>
    <alternativeName>
        <fullName evidence="9">Branched-chain alpha-keto acid dehydrogenase E1 component alpha chain</fullName>
    </alternativeName>
</protein>
<dbReference type="OrthoDB" id="3845at2759"/>
<evidence type="ECO:0000313" key="12">
    <source>
        <dbReference type="Proteomes" id="UP000578531"/>
    </source>
</evidence>
<dbReference type="GO" id="GO:0003863">
    <property type="term" value="F:branched-chain 2-oxo acid dehydrogenase activity"/>
    <property type="evidence" value="ECO:0007669"/>
    <property type="project" value="UniProtKB-EC"/>
</dbReference>
<dbReference type="InterPro" id="IPR050771">
    <property type="entry name" value="Alpha-ketoacid_DH_E1_comp"/>
</dbReference>
<dbReference type="InterPro" id="IPR001017">
    <property type="entry name" value="DH_E1"/>
</dbReference>
<dbReference type="CDD" id="cd02000">
    <property type="entry name" value="TPP_E1_PDC_ADC_BCADC"/>
    <property type="match status" value="1"/>
</dbReference>
<gene>
    <name evidence="11" type="ORF">HO173_012919</name>
</gene>
<evidence type="ECO:0000313" key="11">
    <source>
        <dbReference type="EMBL" id="KAF6224678.1"/>
    </source>
</evidence>
<evidence type="ECO:0000256" key="7">
    <source>
        <dbReference type="ARBA" id="ARBA00023002"/>
    </source>
</evidence>
<dbReference type="PANTHER" id="PTHR43380:SF1">
    <property type="entry name" value="2-OXOISOVALERATE DEHYDROGENASE SUBUNIT ALPHA, MITOCHONDRIAL"/>
    <property type="match status" value="1"/>
</dbReference>
<evidence type="ECO:0000256" key="2">
    <source>
        <dbReference type="ARBA" id="ARBA00004305"/>
    </source>
</evidence>
<dbReference type="GeneID" id="59294552"/>
<evidence type="ECO:0000259" key="10">
    <source>
        <dbReference type="Pfam" id="PF00676"/>
    </source>
</evidence>
<dbReference type="GO" id="GO:0009083">
    <property type="term" value="P:branched-chain amino acid catabolic process"/>
    <property type="evidence" value="ECO:0007669"/>
    <property type="project" value="TreeGrafter"/>
</dbReference>
<dbReference type="SUPFAM" id="SSF52518">
    <property type="entry name" value="Thiamin diphosphate-binding fold (THDP-binding)"/>
    <property type="match status" value="1"/>
</dbReference>
<proteinExistence type="inferred from homology"/>
<keyword evidence="12" id="KW-1185">Reference proteome</keyword>
<comment type="cofactor">
    <cofactor evidence="1 9">
        <name>thiamine diphosphate</name>
        <dbReference type="ChEBI" id="CHEBI:58937"/>
    </cofactor>
</comment>
<keyword evidence="4" id="KW-0479">Metal-binding</keyword>
<dbReference type="Pfam" id="PF00676">
    <property type="entry name" value="E1_dh"/>
    <property type="match status" value="1"/>
</dbReference>
<dbReference type="GO" id="GO:0005759">
    <property type="term" value="C:mitochondrial matrix"/>
    <property type="evidence" value="ECO:0007669"/>
    <property type="project" value="UniProtKB-SubCell"/>
</dbReference>
<comment type="subcellular location">
    <subcellularLocation>
        <location evidence="2">Mitochondrion matrix</location>
    </subcellularLocation>
</comment>
<dbReference type="EC" id="1.2.4.4" evidence="9"/>
<keyword evidence="6" id="KW-0630">Potassium</keyword>
<sequence>MAACYNQLFSTNTTVTAKVEDSMDFPGGKVPFTQQLKMIGGPESSTPPMSCYRTVDSTGADVAGAEVPHQIGRDLATKMYSTMAALQIVDTVFYEAQRQGRFSFFMTSAGEEATAVGSAAALTLDDTVFTQYREHGVMMWRGYTIQQMAHQCYGNQLGHGKGRQMPIHYGSKELNFQTISSPLATQLPHAVGAAYALKLERKHACAAVYFGEGAASEGDFHAAVNFASTLGAPVVFICRNNGWAISTPSTEQYRGDGIAGRGPSYGIASIRVDGGDARAVYNATAEARRIAVTSSCPVLIEAMSYRSGHHSTSDDSSRYRTADEMNRWRARDPVMRFQSLLLANNWWDAQQEKDLRLNLRKEVLKALEAAQKEPKAPLADLFTDVYKEMPWHLKEQMAQAMAHSKAHPGACPSDIPVR</sequence>
<dbReference type="RefSeq" id="XP_037158376.1">
    <property type="nucleotide sequence ID" value="XM_037314749.1"/>
</dbReference>
<dbReference type="InterPro" id="IPR029061">
    <property type="entry name" value="THDP-binding"/>
</dbReference>
<accession>A0A8H6CJJ2</accession>
<reference evidence="11 12" key="1">
    <citation type="journal article" date="2020" name="Genomics">
        <title>Complete, high-quality genomes from long-read metagenomic sequencing of two wolf lichen thalli reveals enigmatic genome architecture.</title>
        <authorList>
            <person name="McKenzie S.K."/>
            <person name="Walston R.F."/>
            <person name="Allen J.L."/>
        </authorList>
    </citation>
    <scope>NUCLEOTIDE SEQUENCE [LARGE SCALE GENOMIC DNA]</scope>
    <source>
        <strain evidence="11">WasteWater2</strain>
    </source>
</reference>
<dbReference type="EMBL" id="JACCJC010000113">
    <property type="protein sequence ID" value="KAF6224678.1"/>
    <property type="molecule type" value="Genomic_DNA"/>
</dbReference>
<dbReference type="PANTHER" id="PTHR43380">
    <property type="entry name" value="2-OXOISOVALERATE DEHYDROGENASE SUBUNIT ALPHA, MITOCHONDRIAL"/>
    <property type="match status" value="1"/>
</dbReference>
<keyword evidence="7 9" id="KW-0560">Oxidoreductase</keyword>
<comment type="similarity">
    <text evidence="3 9">Belongs to the BCKDHA family.</text>
</comment>
<keyword evidence="9" id="KW-0786">Thiamine pyrophosphate</keyword>
<comment type="catalytic activity">
    <reaction evidence="9">
        <text>N(6)-[(R)-lipoyl]-L-lysyl-[protein] + 3-methyl-2-oxobutanoate + H(+) = N(6)-[(R)-S(8)-2-methylpropanoyldihydrolipoyl]-L-lysyl-[protein] + CO2</text>
        <dbReference type="Rhea" id="RHEA:13457"/>
        <dbReference type="Rhea" id="RHEA-COMP:10474"/>
        <dbReference type="Rhea" id="RHEA-COMP:10497"/>
        <dbReference type="ChEBI" id="CHEBI:11851"/>
        <dbReference type="ChEBI" id="CHEBI:15378"/>
        <dbReference type="ChEBI" id="CHEBI:16526"/>
        <dbReference type="ChEBI" id="CHEBI:83099"/>
        <dbReference type="ChEBI" id="CHEBI:83142"/>
        <dbReference type="EC" id="1.2.4.4"/>
    </reaction>
</comment>
<dbReference type="Gene3D" id="3.40.50.970">
    <property type="match status" value="1"/>
</dbReference>
<organism evidence="11 12">
    <name type="scientific">Letharia columbiana</name>
    <dbReference type="NCBI Taxonomy" id="112416"/>
    <lineage>
        <taxon>Eukaryota</taxon>
        <taxon>Fungi</taxon>
        <taxon>Dikarya</taxon>
        <taxon>Ascomycota</taxon>
        <taxon>Pezizomycotina</taxon>
        <taxon>Lecanoromycetes</taxon>
        <taxon>OSLEUM clade</taxon>
        <taxon>Lecanoromycetidae</taxon>
        <taxon>Lecanorales</taxon>
        <taxon>Lecanorineae</taxon>
        <taxon>Parmeliaceae</taxon>
        <taxon>Letharia</taxon>
    </lineage>
</organism>
<feature type="domain" description="Dehydrogenase E1 component" evidence="10">
    <location>
        <begin position="81"/>
        <end position="376"/>
    </location>
</feature>
<evidence type="ECO:0000256" key="5">
    <source>
        <dbReference type="ARBA" id="ARBA00022946"/>
    </source>
</evidence>
<dbReference type="AlphaFoldDB" id="A0A8H6CJJ2"/>
<dbReference type="GO" id="GO:0046872">
    <property type="term" value="F:metal ion binding"/>
    <property type="evidence" value="ECO:0007669"/>
    <property type="project" value="UniProtKB-KW"/>
</dbReference>
<comment type="caution">
    <text evidence="11">The sequence shown here is derived from an EMBL/GenBank/DDBJ whole genome shotgun (WGS) entry which is preliminary data.</text>
</comment>
<dbReference type="FunFam" id="3.40.50.970:FF:000015">
    <property type="entry name" value="2-oxoisovalerate dehydrogenase subunit alpha"/>
    <property type="match status" value="1"/>
</dbReference>
<evidence type="ECO:0000256" key="8">
    <source>
        <dbReference type="ARBA" id="ARBA00023128"/>
    </source>
</evidence>
<dbReference type="Proteomes" id="UP000578531">
    <property type="component" value="Unassembled WGS sequence"/>
</dbReference>
<evidence type="ECO:0000256" key="1">
    <source>
        <dbReference type="ARBA" id="ARBA00001964"/>
    </source>
</evidence>
<evidence type="ECO:0000256" key="3">
    <source>
        <dbReference type="ARBA" id="ARBA00008646"/>
    </source>
</evidence>
<keyword evidence="8" id="KW-0496">Mitochondrion</keyword>
<evidence type="ECO:0000256" key="6">
    <source>
        <dbReference type="ARBA" id="ARBA00022958"/>
    </source>
</evidence>
<evidence type="ECO:0000256" key="9">
    <source>
        <dbReference type="RuleBase" id="RU365014"/>
    </source>
</evidence>